<evidence type="ECO:0000313" key="2">
    <source>
        <dbReference type="EMBL" id="AJY74386.1"/>
    </source>
</evidence>
<evidence type="ECO:0000313" key="3">
    <source>
        <dbReference type="Proteomes" id="UP000032633"/>
    </source>
</evidence>
<dbReference type="STRING" id="1126833.VN24_07100"/>
<reference evidence="3" key="2">
    <citation type="submission" date="2015-03" db="EMBL/GenBank/DDBJ databases">
        <title>Genome sequence of Paenibacillus beijingensis strain DSM 24997T.</title>
        <authorList>
            <person name="Kwak Y."/>
            <person name="Shin J.-H."/>
        </authorList>
    </citation>
    <scope>NUCLEOTIDE SEQUENCE [LARGE SCALE GENOMIC DNA]</scope>
    <source>
        <strain evidence="3">DSM 24997</strain>
    </source>
</reference>
<dbReference type="HOGENOM" id="CLU_194546_1_0_9"/>
<dbReference type="AlphaFoldDB" id="A0A0D5NGJ8"/>
<gene>
    <name evidence="2" type="ORF">VN24_07100</name>
</gene>
<feature type="compositionally biased region" description="Polar residues" evidence="1">
    <location>
        <begin position="7"/>
        <end position="19"/>
    </location>
</feature>
<keyword evidence="3" id="KW-1185">Reference proteome</keyword>
<accession>A0A0D5NGJ8</accession>
<reference evidence="2 3" key="1">
    <citation type="journal article" date="2015" name="J. Biotechnol.">
        <title>Complete genome sequence of Paenibacillus beijingensis 7188(T) (=DSM 24997(T)), a novel rhizobacterium from jujube garden soil.</title>
        <authorList>
            <person name="Kwak Y."/>
            <person name="Shin J.H."/>
        </authorList>
    </citation>
    <scope>NUCLEOTIDE SEQUENCE [LARGE SCALE GENOMIC DNA]</scope>
    <source>
        <strain evidence="2 3">DSM 24997</strain>
    </source>
</reference>
<sequence length="78" mass="8534">MSENEQRQAAGTEDVSSSAAAGEPRKVSLAEAVKRKLEQKKQQQAVGRNSVGHHDTGTKAMKSQMTKKPNNQRKRMGV</sequence>
<proteinExistence type="predicted"/>
<dbReference type="EMBL" id="CP011058">
    <property type="protein sequence ID" value="AJY74386.1"/>
    <property type="molecule type" value="Genomic_DNA"/>
</dbReference>
<name>A0A0D5NGJ8_9BACL</name>
<dbReference type="RefSeq" id="WP_045669821.1">
    <property type="nucleotide sequence ID" value="NZ_CP011058.1"/>
</dbReference>
<evidence type="ECO:0000256" key="1">
    <source>
        <dbReference type="SAM" id="MobiDB-lite"/>
    </source>
</evidence>
<protein>
    <submittedName>
        <fullName evidence="2">Uncharacterized protein</fullName>
    </submittedName>
</protein>
<feature type="region of interest" description="Disordered" evidence="1">
    <location>
        <begin position="1"/>
        <end position="78"/>
    </location>
</feature>
<dbReference type="Proteomes" id="UP000032633">
    <property type="component" value="Chromosome"/>
</dbReference>
<feature type="compositionally biased region" description="Basic and acidic residues" evidence="1">
    <location>
        <begin position="23"/>
        <end position="41"/>
    </location>
</feature>
<dbReference type="OrthoDB" id="2651421at2"/>
<dbReference type="KEGG" id="pbj:VN24_07100"/>
<dbReference type="PATRIC" id="fig|1126833.4.peg.1556"/>
<organism evidence="2 3">
    <name type="scientific">Paenibacillus beijingensis</name>
    <dbReference type="NCBI Taxonomy" id="1126833"/>
    <lineage>
        <taxon>Bacteria</taxon>
        <taxon>Bacillati</taxon>
        <taxon>Bacillota</taxon>
        <taxon>Bacilli</taxon>
        <taxon>Bacillales</taxon>
        <taxon>Paenibacillaceae</taxon>
        <taxon>Paenibacillus</taxon>
    </lineage>
</organism>